<keyword evidence="1" id="KW-0812">Transmembrane</keyword>
<dbReference type="PANTHER" id="PTHR38736:SF1">
    <property type="entry name" value="TRANSMEMBRANE PROTEIN"/>
    <property type="match status" value="1"/>
</dbReference>
<evidence type="ECO:0008006" key="4">
    <source>
        <dbReference type="Google" id="ProtNLM"/>
    </source>
</evidence>
<name>F0ZY45_DICPU</name>
<evidence type="ECO:0000313" key="3">
    <source>
        <dbReference type="Proteomes" id="UP000001064"/>
    </source>
</evidence>
<protein>
    <recommendedName>
        <fullName evidence="4">Transmembrane protein</fullName>
    </recommendedName>
</protein>
<organism evidence="2 3">
    <name type="scientific">Dictyostelium purpureum</name>
    <name type="common">Slime mold</name>
    <dbReference type="NCBI Taxonomy" id="5786"/>
    <lineage>
        <taxon>Eukaryota</taxon>
        <taxon>Amoebozoa</taxon>
        <taxon>Evosea</taxon>
        <taxon>Eumycetozoa</taxon>
        <taxon>Dictyostelia</taxon>
        <taxon>Dictyosteliales</taxon>
        <taxon>Dictyosteliaceae</taxon>
        <taxon>Dictyostelium</taxon>
    </lineage>
</organism>
<dbReference type="EMBL" id="GL871275">
    <property type="protein sequence ID" value="EGC31131.1"/>
    <property type="molecule type" value="Genomic_DNA"/>
</dbReference>
<dbReference type="KEGG" id="dpp:DICPUDRAFT_82956"/>
<sequence>MGRKSPALIVGIIIQFICIIVAFSSFFLPIYQLKGVADTPIDGLTASSIVQLKYRSYKCNIATPIYSNATTFSYSDTPGTECLPFILPSQSMAKTSFYMNVSLATLAIGFIGSVITLLFTFIMSCHDSCRNCAMKFFAFIFSLVPFVFYLASPLVLIAITGKFHFKWDHDSSSSQSIDSSEAQFCENLWCDSFYGSKSVDIPYIGEGKMTWGPTWTWGAGIVASVLALVSSILTLCASNYRKQSHHTEHHHSSNYKYSKLINRA</sequence>
<feature type="transmembrane region" description="Helical" evidence="1">
    <location>
        <begin position="97"/>
        <end position="124"/>
    </location>
</feature>
<gene>
    <name evidence="2" type="ORF">DICPUDRAFT_82956</name>
</gene>
<evidence type="ECO:0000313" key="2">
    <source>
        <dbReference type="EMBL" id="EGC31131.1"/>
    </source>
</evidence>
<evidence type="ECO:0000256" key="1">
    <source>
        <dbReference type="SAM" id="Phobius"/>
    </source>
</evidence>
<feature type="transmembrane region" description="Helical" evidence="1">
    <location>
        <begin position="136"/>
        <end position="159"/>
    </location>
</feature>
<proteinExistence type="predicted"/>
<feature type="transmembrane region" description="Helical" evidence="1">
    <location>
        <begin position="7"/>
        <end position="31"/>
    </location>
</feature>
<keyword evidence="1" id="KW-1133">Transmembrane helix</keyword>
<dbReference type="GeneID" id="10507996"/>
<dbReference type="InParanoid" id="F0ZY45"/>
<dbReference type="PANTHER" id="PTHR38736">
    <property type="entry name" value="TRANSMEMBRANE PROTEIN-RELATED"/>
    <property type="match status" value="1"/>
</dbReference>
<keyword evidence="3" id="KW-1185">Reference proteome</keyword>
<dbReference type="Proteomes" id="UP000001064">
    <property type="component" value="Unassembled WGS sequence"/>
</dbReference>
<reference evidence="3" key="1">
    <citation type="journal article" date="2011" name="Genome Biol.">
        <title>Comparative genomics of the social amoebae Dictyostelium discoideum and Dictyostelium purpureum.</title>
        <authorList>
            <consortium name="US DOE Joint Genome Institute (JGI-PGF)"/>
            <person name="Sucgang R."/>
            <person name="Kuo A."/>
            <person name="Tian X."/>
            <person name="Salerno W."/>
            <person name="Parikh A."/>
            <person name="Feasley C.L."/>
            <person name="Dalin E."/>
            <person name="Tu H."/>
            <person name="Huang E."/>
            <person name="Barry K."/>
            <person name="Lindquist E."/>
            <person name="Shapiro H."/>
            <person name="Bruce D."/>
            <person name="Schmutz J."/>
            <person name="Salamov A."/>
            <person name="Fey P."/>
            <person name="Gaudet P."/>
            <person name="Anjard C."/>
            <person name="Babu M.M."/>
            <person name="Basu S."/>
            <person name="Bushmanova Y."/>
            <person name="van der Wel H."/>
            <person name="Katoh-Kurasawa M."/>
            <person name="Dinh C."/>
            <person name="Coutinho P.M."/>
            <person name="Saito T."/>
            <person name="Elias M."/>
            <person name="Schaap P."/>
            <person name="Kay R.R."/>
            <person name="Henrissat B."/>
            <person name="Eichinger L."/>
            <person name="Rivero F."/>
            <person name="Putnam N.H."/>
            <person name="West C.M."/>
            <person name="Loomis W.F."/>
            <person name="Chisholm R.L."/>
            <person name="Shaulsky G."/>
            <person name="Strassmann J.E."/>
            <person name="Queller D.C."/>
            <person name="Kuspa A."/>
            <person name="Grigoriev I.V."/>
        </authorList>
    </citation>
    <scope>NUCLEOTIDE SEQUENCE [LARGE SCALE GENOMIC DNA]</scope>
    <source>
        <strain evidence="3">QSDP1</strain>
    </source>
</reference>
<dbReference type="AlphaFoldDB" id="F0ZY45"/>
<dbReference type="VEuPathDB" id="AmoebaDB:DICPUDRAFT_82956"/>
<accession>F0ZY45</accession>
<feature type="transmembrane region" description="Helical" evidence="1">
    <location>
        <begin position="215"/>
        <end position="237"/>
    </location>
</feature>
<dbReference type="RefSeq" id="XP_003292349.1">
    <property type="nucleotide sequence ID" value="XM_003292301.1"/>
</dbReference>
<keyword evidence="1" id="KW-0472">Membrane</keyword>